<dbReference type="InterPro" id="IPR011074">
    <property type="entry name" value="CRAL/TRIO_N_dom"/>
</dbReference>
<keyword evidence="3" id="KW-0653">Protein transport</keyword>
<dbReference type="InterPro" id="IPR001251">
    <property type="entry name" value="CRAL-TRIO_dom"/>
</dbReference>
<feature type="compositionally biased region" description="Polar residues" evidence="6">
    <location>
        <begin position="339"/>
        <end position="354"/>
    </location>
</feature>
<dbReference type="STRING" id="106549.A0A540NN27"/>
<feature type="compositionally biased region" description="Basic residues" evidence="6">
    <location>
        <begin position="28"/>
        <end position="38"/>
    </location>
</feature>
<comment type="subcellular location">
    <subcellularLocation>
        <location evidence="1">Cell membrane</location>
        <topology evidence="1">Peripheral membrane protein</topology>
    </subcellularLocation>
    <subcellularLocation>
        <location evidence="2">Golgi apparatus membrane</location>
        <topology evidence="2">Peripheral membrane protein</topology>
    </subcellularLocation>
</comment>
<dbReference type="InterPro" id="IPR036273">
    <property type="entry name" value="CRAL/TRIO_N_dom_sf"/>
</dbReference>
<dbReference type="SUPFAM" id="SSF46938">
    <property type="entry name" value="CRAL/TRIO N-terminal domain"/>
    <property type="match status" value="1"/>
</dbReference>
<dbReference type="SMART" id="SM00516">
    <property type="entry name" value="SEC14"/>
    <property type="match status" value="1"/>
</dbReference>
<evidence type="ECO:0000256" key="1">
    <source>
        <dbReference type="ARBA" id="ARBA00004202"/>
    </source>
</evidence>
<evidence type="ECO:0000256" key="6">
    <source>
        <dbReference type="SAM" id="MobiDB-lite"/>
    </source>
</evidence>
<dbReference type="CDD" id="cd00170">
    <property type="entry name" value="SEC14"/>
    <property type="match status" value="1"/>
</dbReference>
<evidence type="ECO:0000256" key="3">
    <source>
        <dbReference type="ARBA" id="ARBA00022927"/>
    </source>
</evidence>
<organism evidence="8 9">
    <name type="scientific">Malus baccata</name>
    <name type="common">Siberian crab apple</name>
    <name type="synonym">Pyrus baccata</name>
    <dbReference type="NCBI Taxonomy" id="106549"/>
    <lineage>
        <taxon>Eukaryota</taxon>
        <taxon>Viridiplantae</taxon>
        <taxon>Streptophyta</taxon>
        <taxon>Embryophyta</taxon>
        <taxon>Tracheophyta</taxon>
        <taxon>Spermatophyta</taxon>
        <taxon>Magnoliopsida</taxon>
        <taxon>eudicotyledons</taxon>
        <taxon>Gunneridae</taxon>
        <taxon>Pentapetalae</taxon>
        <taxon>rosids</taxon>
        <taxon>fabids</taxon>
        <taxon>Rosales</taxon>
        <taxon>Rosaceae</taxon>
        <taxon>Amygdaloideae</taxon>
        <taxon>Maleae</taxon>
        <taxon>Malus</taxon>
    </lineage>
</organism>
<dbReference type="GO" id="GO:0015031">
    <property type="term" value="P:protein transport"/>
    <property type="evidence" value="ECO:0007669"/>
    <property type="project" value="UniProtKB-KW"/>
</dbReference>
<proteinExistence type="inferred from homology"/>
<comment type="similarity">
    <text evidence="5">Belongs to the SFH family.</text>
</comment>
<dbReference type="Gene3D" id="3.40.525.10">
    <property type="entry name" value="CRAL-TRIO lipid binding domain"/>
    <property type="match status" value="1"/>
</dbReference>
<dbReference type="Pfam" id="PF00650">
    <property type="entry name" value="CRAL_TRIO"/>
    <property type="match status" value="1"/>
</dbReference>
<gene>
    <name evidence="8" type="ORF">C1H46_002101</name>
</gene>
<evidence type="ECO:0000256" key="2">
    <source>
        <dbReference type="ARBA" id="ARBA00004395"/>
    </source>
</evidence>
<dbReference type="Proteomes" id="UP000315295">
    <property type="component" value="Unassembled WGS sequence"/>
</dbReference>
<keyword evidence="4" id="KW-0333">Golgi apparatus</keyword>
<comment type="caution">
    <text evidence="8">The sequence shown here is derived from an EMBL/GenBank/DDBJ whole genome shotgun (WGS) entry which is preliminary data.</text>
</comment>
<dbReference type="AlphaFoldDB" id="A0A540NN27"/>
<feature type="domain" description="CRAL-TRIO" evidence="7">
    <location>
        <begin position="142"/>
        <end position="253"/>
    </location>
</feature>
<dbReference type="SUPFAM" id="SSF52087">
    <property type="entry name" value="CRAL/TRIO domain"/>
    <property type="match status" value="1"/>
</dbReference>
<feature type="region of interest" description="Disordered" evidence="6">
    <location>
        <begin position="1"/>
        <end position="42"/>
    </location>
</feature>
<dbReference type="InterPro" id="IPR051026">
    <property type="entry name" value="PI/PC_transfer"/>
</dbReference>
<evidence type="ECO:0000256" key="4">
    <source>
        <dbReference type="ARBA" id="ARBA00023034"/>
    </source>
</evidence>
<feature type="compositionally biased region" description="Polar residues" evidence="6">
    <location>
        <begin position="299"/>
        <end position="309"/>
    </location>
</feature>
<protein>
    <recommendedName>
        <fullName evidence="7">CRAL-TRIO domain-containing protein</fullName>
    </recommendedName>
</protein>
<dbReference type="PANTHER" id="PTHR45657">
    <property type="entry name" value="CRAL-TRIO DOMAIN-CONTAINING PROTEIN YKL091C-RELATED"/>
    <property type="match status" value="1"/>
</dbReference>
<dbReference type="Pfam" id="PF03765">
    <property type="entry name" value="CRAL_TRIO_N"/>
    <property type="match status" value="1"/>
</dbReference>
<dbReference type="EMBL" id="VIEB01000020">
    <property type="protein sequence ID" value="TQE12448.1"/>
    <property type="molecule type" value="Genomic_DNA"/>
</dbReference>
<dbReference type="Gene3D" id="1.10.8.20">
    <property type="entry name" value="N-terminal domain of phosphatidylinositol transfer protein sec14p"/>
    <property type="match status" value="1"/>
</dbReference>
<keyword evidence="9" id="KW-1185">Reference proteome</keyword>
<feature type="region of interest" description="Disordered" evidence="6">
    <location>
        <begin position="299"/>
        <end position="357"/>
    </location>
</feature>
<dbReference type="GO" id="GO:0000139">
    <property type="term" value="C:Golgi membrane"/>
    <property type="evidence" value="ECO:0007669"/>
    <property type="project" value="UniProtKB-SubCell"/>
</dbReference>
<dbReference type="PANTHER" id="PTHR45657:SF43">
    <property type="entry name" value="PHOSPHATIDYLINOSITOL_PHOSPHATIDYLCHOLINE TRANSFER PROTEIN SFH9"/>
    <property type="match status" value="1"/>
</dbReference>
<evidence type="ECO:0000313" key="8">
    <source>
        <dbReference type="EMBL" id="TQE12448.1"/>
    </source>
</evidence>
<dbReference type="InterPro" id="IPR036865">
    <property type="entry name" value="CRAL-TRIO_dom_sf"/>
</dbReference>
<evidence type="ECO:0000256" key="5">
    <source>
        <dbReference type="ARBA" id="ARBA00038020"/>
    </source>
</evidence>
<dbReference type="GO" id="GO:0005886">
    <property type="term" value="C:plasma membrane"/>
    <property type="evidence" value="ECO:0007669"/>
    <property type="project" value="UniProtKB-SubCell"/>
</dbReference>
<keyword evidence="3" id="KW-0813">Transport</keyword>
<accession>A0A540NN27</accession>
<evidence type="ECO:0000313" key="9">
    <source>
        <dbReference type="Proteomes" id="UP000315295"/>
    </source>
</evidence>
<evidence type="ECO:0000259" key="7">
    <source>
        <dbReference type="PROSITE" id="PS50191"/>
    </source>
</evidence>
<dbReference type="SMART" id="SM01100">
    <property type="entry name" value="CRAL_TRIO_N"/>
    <property type="match status" value="1"/>
</dbReference>
<sequence length="528" mass="59713">MPGEVISLQEDEKTRTFDFETSEDERRRPRSRSLKKRTTNASLRLTNTPRKRGTRVANCRYASISIENARDAEEEEAVITFRDALVAKDMLPAQFDDYHTMLRFLKARKFDIDKSFQMWAEMLNWRREYGVESIVKDFVYSEYEEVQRFYPHGYHGVDKAGRPLYIERLGKVEPSKLMNVTTVERFLKYHVQGFEKAFAEKFPACSIAAKKHIDSTTTILDVQGMNWMSFGKVAHDLVMRMQKMDGDNYPELVHVGETMHLRKIKGSDCDDVGIKLLTSKITDSEIVSAAESGSEMRSSTSAFLQLSKSNSDEERATESAASPCSLVESGSTAGRMEVANSSLKSDSPIESGSTAGRMEVANSSLKSDSPMNFTPRRSLKTSIPHVASLTVHLILKILTGIYLVFPMLGRIFAARYSESCLKTQFKPLPVENSSSQEQQNSQGIDVGPLWQRLQQLEGLVTNLTNKPTKIPQEKEDMLHESLNRIKSIEYDLQKTKKALFATASKQVELSKSLKSLKDDSLTVSFYHL</sequence>
<reference evidence="8 9" key="1">
    <citation type="journal article" date="2019" name="G3 (Bethesda)">
        <title>Sequencing of a Wild Apple (Malus baccata) Genome Unravels the Differences Between Cultivated and Wild Apple Species Regarding Disease Resistance and Cold Tolerance.</title>
        <authorList>
            <person name="Chen X."/>
        </authorList>
    </citation>
    <scope>NUCLEOTIDE SEQUENCE [LARGE SCALE GENOMIC DNA]</scope>
    <source>
        <strain evidence="9">cv. Shandingzi</strain>
        <tissue evidence="8">Leaves</tissue>
    </source>
</reference>
<name>A0A540NN27_MALBA</name>
<dbReference type="PROSITE" id="PS50191">
    <property type="entry name" value="CRAL_TRIO"/>
    <property type="match status" value="1"/>
</dbReference>